<dbReference type="GO" id="GO:0004559">
    <property type="term" value="F:alpha-mannosidase activity"/>
    <property type="evidence" value="ECO:0007669"/>
    <property type="project" value="InterPro"/>
</dbReference>
<dbReference type="EMBL" id="CCKQ01004851">
    <property type="protein sequence ID" value="CDW76004.1"/>
    <property type="molecule type" value="Genomic_DNA"/>
</dbReference>
<dbReference type="AlphaFoldDB" id="A0A078A5H2"/>
<comment type="cofactor">
    <cofactor evidence="1">
        <name>Zn(2+)</name>
        <dbReference type="ChEBI" id="CHEBI:29105"/>
    </cofactor>
</comment>
<keyword evidence="7" id="KW-0326">Glycosidase</keyword>
<dbReference type="InterPro" id="IPR037094">
    <property type="entry name" value="Glyco_hydro_38_cen_sf"/>
</dbReference>
<keyword evidence="5" id="KW-0862">Zinc</keyword>
<evidence type="ECO:0000256" key="6">
    <source>
        <dbReference type="ARBA" id="ARBA00023157"/>
    </source>
</evidence>
<dbReference type="SUPFAM" id="SSF74650">
    <property type="entry name" value="Galactose mutarotase-like"/>
    <property type="match status" value="1"/>
</dbReference>
<evidence type="ECO:0000259" key="10">
    <source>
        <dbReference type="SMART" id="SM00872"/>
    </source>
</evidence>
<dbReference type="Pfam" id="PF01074">
    <property type="entry name" value="Glyco_hydro_38N"/>
    <property type="match status" value="1"/>
</dbReference>
<evidence type="ECO:0000256" key="2">
    <source>
        <dbReference type="ARBA" id="ARBA00009792"/>
    </source>
</evidence>
<keyword evidence="4" id="KW-0378">Hydrolase</keyword>
<protein>
    <submittedName>
        <fullName evidence="11">Lysosomal alpha-mannosidase</fullName>
    </submittedName>
</protein>
<dbReference type="Gene3D" id="1.20.1270.50">
    <property type="entry name" value="Glycoside hydrolase family 38, central domain"/>
    <property type="match status" value="1"/>
</dbReference>
<dbReference type="OrthoDB" id="441398at2759"/>
<dbReference type="SUPFAM" id="SSF88688">
    <property type="entry name" value="Families 57/38 glycoside transferase middle domain"/>
    <property type="match status" value="1"/>
</dbReference>
<evidence type="ECO:0000256" key="8">
    <source>
        <dbReference type="SAM" id="MobiDB-lite"/>
    </source>
</evidence>
<comment type="similarity">
    <text evidence="2">Belongs to the glycosyl hydrolase 38 family.</text>
</comment>
<evidence type="ECO:0000256" key="1">
    <source>
        <dbReference type="ARBA" id="ARBA00001947"/>
    </source>
</evidence>
<proteinExistence type="inferred from homology"/>
<dbReference type="InterPro" id="IPR027291">
    <property type="entry name" value="Glyco_hydro_38_N_sf"/>
</dbReference>
<dbReference type="InterPro" id="IPR011013">
    <property type="entry name" value="Gal_mutarotase_sf_dom"/>
</dbReference>
<keyword evidence="12" id="KW-1185">Reference proteome</keyword>
<evidence type="ECO:0000256" key="3">
    <source>
        <dbReference type="ARBA" id="ARBA00022723"/>
    </source>
</evidence>
<dbReference type="Proteomes" id="UP000039865">
    <property type="component" value="Unassembled WGS sequence"/>
</dbReference>
<gene>
    <name evidence="11" type="primary">Contig7390.g7897</name>
    <name evidence="11" type="ORF">STYLEM_5000</name>
</gene>
<evidence type="ECO:0000313" key="11">
    <source>
        <dbReference type="EMBL" id="CDW76004.1"/>
    </source>
</evidence>
<dbReference type="Pfam" id="PF07748">
    <property type="entry name" value="Glyco_hydro_38C"/>
    <property type="match status" value="1"/>
</dbReference>
<feature type="signal peptide" evidence="9">
    <location>
        <begin position="1"/>
        <end position="23"/>
    </location>
</feature>
<evidence type="ECO:0000313" key="12">
    <source>
        <dbReference type="Proteomes" id="UP000039865"/>
    </source>
</evidence>
<dbReference type="InterPro" id="IPR011682">
    <property type="entry name" value="Glyco_hydro_38_C"/>
</dbReference>
<evidence type="ECO:0000256" key="9">
    <source>
        <dbReference type="SAM" id="SignalP"/>
    </source>
</evidence>
<feature type="chain" id="PRO_5001729181" evidence="9">
    <location>
        <begin position="24"/>
        <end position="1129"/>
    </location>
</feature>
<dbReference type="InterPro" id="IPR011330">
    <property type="entry name" value="Glyco_hydro/deAcase_b/a-brl"/>
</dbReference>
<keyword evidence="6" id="KW-1015">Disulfide bond</keyword>
<feature type="region of interest" description="Disordered" evidence="8">
    <location>
        <begin position="668"/>
        <end position="700"/>
    </location>
</feature>
<accession>A0A078A5H2</accession>
<dbReference type="InterPro" id="IPR050843">
    <property type="entry name" value="Glycosyl_Hydrlase_38"/>
</dbReference>
<evidence type="ECO:0000256" key="4">
    <source>
        <dbReference type="ARBA" id="ARBA00022801"/>
    </source>
</evidence>
<dbReference type="Gene3D" id="2.70.98.30">
    <property type="entry name" value="Golgi alpha-mannosidase II, domain 4"/>
    <property type="match status" value="1"/>
</dbReference>
<dbReference type="SUPFAM" id="SSF88713">
    <property type="entry name" value="Glycoside hydrolase/deacetylase"/>
    <property type="match status" value="1"/>
</dbReference>
<dbReference type="Gene3D" id="3.20.110.10">
    <property type="entry name" value="Glycoside hydrolase 38, N terminal domain"/>
    <property type="match status" value="1"/>
</dbReference>
<organism evidence="11 12">
    <name type="scientific">Stylonychia lemnae</name>
    <name type="common">Ciliate</name>
    <dbReference type="NCBI Taxonomy" id="5949"/>
    <lineage>
        <taxon>Eukaryota</taxon>
        <taxon>Sar</taxon>
        <taxon>Alveolata</taxon>
        <taxon>Ciliophora</taxon>
        <taxon>Intramacronucleata</taxon>
        <taxon>Spirotrichea</taxon>
        <taxon>Stichotrichia</taxon>
        <taxon>Sporadotrichida</taxon>
        <taxon>Oxytrichidae</taxon>
        <taxon>Stylonychinae</taxon>
        <taxon>Stylonychia</taxon>
    </lineage>
</organism>
<dbReference type="PANTHER" id="PTHR11607">
    <property type="entry name" value="ALPHA-MANNOSIDASE"/>
    <property type="match status" value="1"/>
</dbReference>
<evidence type="ECO:0000256" key="5">
    <source>
        <dbReference type="ARBA" id="ARBA00022833"/>
    </source>
</evidence>
<dbReference type="GO" id="GO:0046872">
    <property type="term" value="F:metal ion binding"/>
    <property type="evidence" value="ECO:0007669"/>
    <property type="project" value="UniProtKB-KW"/>
</dbReference>
<keyword evidence="9" id="KW-0732">Signal</keyword>
<sequence>MFKIFFLTILACFLIASIGTSLADDVFVSRQMNLQDNEEKLNKPWGEDDSNDLDQLNQTQNTNQTKASEQMAGEFRNVKRIIQNSQVKNNSNQQPKIEDDKIRFHIIAHSHMDYGWLMTSSEYFNNYVKVILDGVLKSLVQNPKLRFSHAEIKYFQMWWAKLDQKNQTQFKKLVVNGQFEFLQGGLISPDEACPLYQDLLLNAKVGQEFLYKEFGVIPKHAWHADSFGHSSTLNRLYQQLGYQSLFIGRISDDIKIELKQKQDLAFMWRPTFESENGDFENEQSLFTYVMHSKYQAVCGIEIQEFWQMATVPKQMKRKIKEIESTTQRYLNCLRDVASSYKTKNVLLTIGDDFAYVFANETFKFIDMFIQIINTKSEGKFDMFYSTVDQYMQDVASEIETYNIQLKEYKQDFFPLLMQYKLHYWSGYFTSRPNFKEISRDLSYNAYQSLTFYSQYLIKDLESKISFQDISNLLQDRVSVIQHHDTITGTSRQNVVNKNQVMIDQLLYDNGLVQSGFLRIEMKLLGLHLNQLKLSQHKVNELLSPIINIPFKMSLLLIIYNPSLGYYQNPYVKIDIDTIQIEAWDYEKNDFIPIDYQQNCEAFPDKIFQECDTFLDHTIKPLQSGVFKINYKDGSEESERHLDQNSILQIKDKSRIKIGKETFVDLKFQHPSEPQDQSQKGPFRDNVPDIPNEIRKRDSIQDDNGSILKNIEQVDGLQINNFHCSLTIVNTTETTIVFKYRESNHIQSEQEYERLFSFDFRYYTTYSRGSLQKGGIYTFKTIDRDPRKFKHSILSIKTRDGIIPTMVIIYKDQQYRHQIVRIILPQYDQKKQQCQPIEFNVDFSGIDINTEVTINFEDLETQNNGTFYTDSNGLGLIKRKFKNESDIDKIKALAPQNFYPINSAIFLEDQNNQNQMIVMNDRTQSGSAFRKGHIELMFNRRSSSSDDLGLPDMINEYDYKNFPIQTNNRYYLAFTQTRKAAFDMIFEHTIKRVQSPLVYFYSEDFRHEFSPKQDQQLLLLKKKETQRKIYTDFLKSMNVIDIKLIPDSNFKTILINLVIYPNDVTKQIDQSKLIEYLCEYSRFDIPRGCLDLKQFQIKRVKLTGLEFESQEEMNEFDDYVYRMETYKITL</sequence>
<dbReference type="InParanoid" id="A0A078A5H2"/>
<dbReference type="InterPro" id="IPR028995">
    <property type="entry name" value="Glyco_hydro_57/38_cen_sf"/>
</dbReference>
<dbReference type="Pfam" id="PF09261">
    <property type="entry name" value="Alpha-mann_mid"/>
    <property type="match status" value="1"/>
</dbReference>
<name>A0A078A5H2_STYLE</name>
<feature type="compositionally biased region" description="Basic and acidic residues" evidence="8">
    <location>
        <begin position="681"/>
        <end position="699"/>
    </location>
</feature>
<feature type="domain" description="Glycoside hydrolase family 38 central" evidence="10">
    <location>
        <begin position="422"/>
        <end position="502"/>
    </location>
</feature>
<dbReference type="GO" id="GO:0030246">
    <property type="term" value="F:carbohydrate binding"/>
    <property type="evidence" value="ECO:0007669"/>
    <property type="project" value="InterPro"/>
</dbReference>
<dbReference type="PANTHER" id="PTHR11607:SF3">
    <property type="entry name" value="LYSOSOMAL ALPHA-MANNOSIDASE"/>
    <property type="match status" value="1"/>
</dbReference>
<evidence type="ECO:0000256" key="7">
    <source>
        <dbReference type="ARBA" id="ARBA00023295"/>
    </source>
</evidence>
<dbReference type="GO" id="GO:0006013">
    <property type="term" value="P:mannose metabolic process"/>
    <property type="evidence" value="ECO:0007669"/>
    <property type="project" value="InterPro"/>
</dbReference>
<dbReference type="SMART" id="SM00872">
    <property type="entry name" value="Alpha-mann_mid"/>
    <property type="match status" value="1"/>
</dbReference>
<reference evidence="11 12" key="1">
    <citation type="submission" date="2014-06" db="EMBL/GenBank/DDBJ databases">
        <authorList>
            <person name="Swart Estienne"/>
        </authorList>
    </citation>
    <scope>NUCLEOTIDE SEQUENCE [LARGE SCALE GENOMIC DNA]</scope>
    <source>
        <strain evidence="11 12">130c</strain>
    </source>
</reference>
<dbReference type="InterPro" id="IPR000602">
    <property type="entry name" value="Glyco_hydro_38_N"/>
</dbReference>
<keyword evidence="3" id="KW-0479">Metal-binding</keyword>
<dbReference type="InterPro" id="IPR015341">
    <property type="entry name" value="Glyco_hydro_38_cen"/>
</dbReference>